<comment type="caution">
    <text evidence="2">The sequence shown here is derived from an EMBL/GenBank/DDBJ whole genome shotgun (WGS) entry which is preliminary data.</text>
</comment>
<dbReference type="RefSeq" id="WP_413281550.1">
    <property type="nucleotide sequence ID" value="NZ_JBHFNT010000301.1"/>
</dbReference>
<evidence type="ECO:0000259" key="1">
    <source>
        <dbReference type="Pfam" id="PF14213"/>
    </source>
</evidence>
<organism evidence="2 3">
    <name type="scientific">Floridaenema evergladense BLCC-F167</name>
    <dbReference type="NCBI Taxonomy" id="3153639"/>
    <lineage>
        <taxon>Bacteria</taxon>
        <taxon>Bacillati</taxon>
        <taxon>Cyanobacteriota</taxon>
        <taxon>Cyanophyceae</taxon>
        <taxon>Oscillatoriophycideae</taxon>
        <taxon>Aerosakkonematales</taxon>
        <taxon>Aerosakkonemataceae</taxon>
        <taxon>Floridanema</taxon>
        <taxon>Floridanema evergladense</taxon>
    </lineage>
</organism>
<dbReference type="Pfam" id="PF14213">
    <property type="entry name" value="DUF4325"/>
    <property type="match status" value="1"/>
</dbReference>
<dbReference type="Proteomes" id="UP001576780">
    <property type="component" value="Unassembled WGS sequence"/>
</dbReference>
<dbReference type="EMBL" id="JBHFNT010000301">
    <property type="protein sequence ID" value="MFB2839274.1"/>
    <property type="molecule type" value="Genomic_DNA"/>
</dbReference>
<evidence type="ECO:0000313" key="3">
    <source>
        <dbReference type="Proteomes" id="UP001576780"/>
    </source>
</evidence>
<name>A0ABV4WVY1_9CYAN</name>
<reference evidence="2 3" key="1">
    <citation type="submission" date="2024-09" db="EMBL/GenBank/DDBJ databases">
        <title>Floridaenema gen nov. (Aerosakkonemataceae, Aerosakkonematales ord. nov., Cyanobacteria) from benthic tropical and subtropical fresh waters, with the description of four new species.</title>
        <authorList>
            <person name="Moretto J.A."/>
            <person name="Berthold D.E."/>
            <person name="Lefler F.W."/>
            <person name="Huang I.-S."/>
            <person name="Laughinghouse H. IV."/>
        </authorList>
    </citation>
    <scope>NUCLEOTIDE SEQUENCE [LARGE SCALE GENOMIC DNA]</scope>
    <source>
        <strain evidence="2 3">BLCC-F167</strain>
    </source>
</reference>
<sequence>MKHNIYDLIGKACMTPEEGQKVYNLIYPELMANRPVELDFAGVDIFASPFFNFAIGQLLKDISSDTLNRLLKFSHLNAIGKQVLQRVMENSQQYYSNEKIRKAIDEVVSELANSL</sequence>
<accession>A0ABV4WVY1</accession>
<protein>
    <submittedName>
        <fullName evidence="2">STAS-like domain-containing protein</fullName>
    </submittedName>
</protein>
<evidence type="ECO:0000313" key="2">
    <source>
        <dbReference type="EMBL" id="MFB2839274.1"/>
    </source>
</evidence>
<gene>
    <name evidence="2" type="ORF">ACE1CA_32690</name>
</gene>
<proteinExistence type="predicted"/>
<dbReference type="InterPro" id="IPR025474">
    <property type="entry name" value="DUF4325"/>
</dbReference>
<keyword evidence="3" id="KW-1185">Reference proteome</keyword>
<feature type="domain" description="DUF4325" evidence="1">
    <location>
        <begin position="18"/>
        <end position="78"/>
    </location>
</feature>